<sequence>MMIKNEASVTEAAKLRTCSLLKKRQKHETCSFLRRQHEAVRLCCQIKHTRSCFPLCSAPSSSCFHVHSASQIPEDPSETRQALLTESQLAEDKQTHGAETP</sequence>
<evidence type="ECO:0000313" key="2">
    <source>
        <dbReference type="Proteomes" id="UP001444071"/>
    </source>
</evidence>
<dbReference type="EMBL" id="JAHRIM010072403">
    <property type="protein sequence ID" value="MEQ2273656.1"/>
    <property type="molecule type" value="Genomic_DNA"/>
</dbReference>
<accession>A0ABV0WVJ8</accession>
<reference evidence="1 2" key="1">
    <citation type="submission" date="2021-06" db="EMBL/GenBank/DDBJ databases">
        <authorList>
            <person name="Palmer J.M."/>
        </authorList>
    </citation>
    <scope>NUCLEOTIDE SEQUENCE [LARGE SCALE GENOMIC DNA]</scope>
    <source>
        <strain evidence="1 2">XR_2019</strain>
        <tissue evidence="1">Muscle</tissue>
    </source>
</reference>
<evidence type="ECO:0000313" key="1">
    <source>
        <dbReference type="EMBL" id="MEQ2273656.1"/>
    </source>
</evidence>
<name>A0ABV0WVJ8_9TELE</name>
<organism evidence="1 2">
    <name type="scientific">Xenotaenia resolanae</name>
    <dbReference type="NCBI Taxonomy" id="208358"/>
    <lineage>
        <taxon>Eukaryota</taxon>
        <taxon>Metazoa</taxon>
        <taxon>Chordata</taxon>
        <taxon>Craniata</taxon>
        <taxon>Vertebrata</taxon>
        <taxon>Euteleostomi</taxon>
        <taxon>Actinopterygii</taxon>
        <taxon>Neopterygii</taxon>
        <taxon>Teleostei</taxon>
        <taxon>Neoteleostei</taxon>
        <taxon>Acanthomorphata</taxon>
        <taxon>Ovalentaria</taxon>
        <taxon>Atherinomorphae</taxon>
        <taxon>Cyprinodontiformes</taxon>
        <taxon>Goodeidae</taxon>
        <taxon>Xenotaenia</taxon>
    </lineage>
</organism>
<comment type="caution">
    <text evidence="1">The sequence shown here is derived from an EMBL/GenBank/DDBJ whole genome shotgun (WGS) entry which is preliminary data.</text>
</comment>
<keyword evidence="2" id="KW-1185">Reference proteome</keyword>
<protein>
    <submittedName>
        <fullName evidence="1">Uncharacterized protein</fullName>
    </submittedName>
</protein>
<gene>
    <name evidence="1" type="ORF">XENORESO_007095</name>
</gene>
<dbReference type="Proteomes" id="UP001444071">
    <property type="component" value="Unassembled WGS sequence"/>
</dbReference>
<proteinExistence type="predicted"/>